<evidence type="ECO:0000313" key="2">
    <source>
        <dbReference type="EMBL" id="GAF76027.1"/>
    </source>
</evidence>
<organism evidence="2">
    <name type="scientific">marine sediment metagenome</name>
    <dbReference type="NCBI Taxonomy" id="412755"/>
    <lineage>
        <taxon>unclassified sequences</taxon>
        <taxon>metagenomes</taxon>
        <taxon>ecological metagenomes</taxon>
    </lineage>
</organism>
<name>X0SJI4_9ZZZZ</name>
<comment type="caution">
    <text evidence="2">The sequence shown here is derived from an EMBL/GenBank/DDBJ whole genome shotgun (WGS) entry which is preliminary data.</text>
</comment>
<proteinExistence type="predicted"/>
<feature type="non-terminal residue" evidence="2">
    <location>
        <position position="61"/>
    </location>
</feature>
<accession>X0SJI4</accession>
<dbReference type="InterPro" id="IPR002586">
    <property type="entry name" value="CobQ/CobB/MinD/ParA_Nub-bd_dom"/>
</dbReference>
<dbReference type="SUPFAM" id="SSF52540">
    <property type="entry name" value="P-loop containing nucleoside triphosphate hydrolases"/>
    <property type="match status" value="1"/>
</dbReference>
<gene>
    <name evidence="2" type="ORF">S01H1_13460</name>
</gene>
<protein>
    <recommendedName>
        <fullName evidence="1">CobQ/CobB/MinD/ParA nucleotide binding domain-containing protein</fullName>
    </recommendedName>
</protein>
<feature type="domain" description="CobQ/CobB/MinD/ParA nucleotide binding" evidence="1">
    <location>
        <begin position="6"/>
        <end position="54"/>
    </location>
</feature>
<dbReference type="AlphaFoldDB" id="X0SJI4"/>
<dbReference type="Pfam" id="PF01656">
    <property type="entry name" value="CbiA"/>
    <property type="match status" value="1"/>
</dbReference>
<reference evidence="2" key="1">
    <citation type="journal article" date="2014" name="Front. Microbiol.">
        <title>High frequency of phylogenetically diverse reductive dehalogenase-homologous genes in deep subseafloor sedimentary metagenomes.</title>
        <authorList>
            <person name="Kawai M."/>
            <person name="Futagami T."/>
            <person name="Toyoda A."/>
            <person name="Takaki Y."/>
            <person name="Nishi S."/>
            <person name="Hori S."/>
            <person name="Arai W."/>
            <person name="Tsubouchi T."/>
            <person name="Morono Y."/>
            <person name="Uchiyama I."/>
            <person name="Ito T."/>
            <person name="Fujiyama A."/>
            <person name="Inagaki F."/>
            <person name="Takami H."/>
        </authorList>
    </citation>
    <scope>NUCLEOTIDE SEQUENCE</scope>
    <source>
        <strain evidence="2">Expedition CK06-06</strain>
    </source>
</reference>
<dbReference type="EMBL" id="BARS01006946">
    <property type="protein sequence ID" value="GAF76027.1"/>
    <property type="molecule type" value="Genomic_DNA"/>
</dbReference>
<sequence length="61" mass="6123">MSFNIAVAGKGGSGKTSVAGLVIRYLRKNGVGPILAIDADPNANLGESLGLQVEQTVGLAL</sequence>
<dbReference type="InterPro" id="IPR027417">
    <property type="entry name" value="P-loop_NTPase"/>
</dbReference>
<evidence type="ECO:0000259" key="1">
    <source>
        <dbReference type="Pfam" id="PF01656"/>
    </source>
</evidence>
<dbReference type="Gene3D" id="3.40.50.300">
    <property type="entry name" value="P-loop containing nucleotide triphosphate hydrolases"/>
    <property type="match status" value="1"/>
</dbReference>